<accession>A0A8S4PAU9</accession>
<gene>
    <name evidence="3" type="ORF">OFUS_LOCUS15699</name>
</gene>
<name>A0A8S4PAU9_OWEFU</name>
<keyword evidence="2" id="KW-0732">Signal</keyword>
<feature type="compositionally biased region" description="Low complexity" evidence="1">
    <location>
        <begin position="122"/>
        <end position="135"/>
    </location>
</feature>
<proteinExistence type="predicted"/>
<evidence type="ECO:0000313" key="4">
    <source>
        <dbReference type="Proteomes" id="UP000749559"/>
    </source>
</evidence>
<evidence type="ECO:0000256" key="1">
    <source>
        <dbReference type="SAM" id="MobiDB-lite"/>
    </source>
</evidence>
<sequence length="214" mass="23256">MPIWFPFLIFLDFSVRRMHVFAAQAAPCTTTSTIREFIADDADPCFYFECIYAGLTTGIRRSCAPGSGVPRGFKSTENPCRLFNPNCRLSTENTQSSLLMPPGVIQGTGTSNTFQQSASNTWQQGSPPQGSWQPAQPTMQWRMVPSPPAWVQNPGPPACTPRTIHTRWPVPVPVPVPCGDTTVQPDTTTTSSTFPPGTTPGTPPGTVIKILCRT</sequence>
<feature type="region of interest" description="Disordered" evidence="1">
    <location>
        <begin position="114"/>
        <end position="135"/>
    </location>
</feature>
<dbReference type="Proteomes" id="UP000749559">
    <property type="component" value="Unassembled WGS sequence"/>
</dbReference>
<keyword evidence="4" id="KW-1185">Reference proteome</keyword>
<protein>
    <recommendedName>
        <fullName evidence="5">Chitin-binding type-2 domain-containing protein</fullName>
    </recommendedName>
</protein>
<evidence type="ECO:0008006" key="5">
    <source>
        <dbReference type="Google" id="ProtNLM"/>
    </source>
</evidence>
<feature type="chain" id="PRO_5035940570" description="Chitin-binding type-2 domain-containing protein" evidence="2">
    <location>
        <begin position="23"/>
        <end position="214"/>
    </location>
</feature>
<reference evidence="3" key="1">
    <citation type="submission" date="2022-03" db="EMBL/GenBank/DDBJ databases">
        <authorList>
            <person name="Martin C."/>
        </authorList>
    </citation>
    <scope>NUCLEOTIDE SEQUENCE</scope>
</reference>
<evidence type="ECO:0000256" key="2">
    <source>
        <dbReference type="SAM" id="SignalP"/>
    </source>
</evidence>
<dbReference type="EMBL" id="CAIIXF020000007">
    <property type="protein sequence ID" value="CAH1790504.1"/>
    <property type="molecule type" value="Genomic_DNA"/>
</dbReference>
<evidence type="ECO:0000313" key="3">
    <source>
        <dbReference type="EMBL" id="CAH1790504.1"/>
    </source>
</evidence>
<dbReference type="AlphaFoldDB" id="A0A8S4PAU9"/>
<organism evidence="3 4">
    <name type="scientific">Owenia fusiformis</name>
    <name type="common">Polychaete worm</name>
    <dbReference type="NCBI Taxonomy" id="6347"/>
    <lineage>
        <taxon>Eukaryota</taxon>
        <taxon>Metazoa</taxon>
        <taxon>Spiralia</taxon>
        <taxon>Lophotrochozoa</taxon>
        <taxon>Annelida</taxon>
        <taxon>Polychaeta</taxon>
        <taxon>Sedentaria</taxon>
        <taxon>Canalipalpata</taxon>
        <taxon>Sabellida</taxon>
        <taxon>Oweniida</taxon>
        <taxon>Oweniidae</taxon>
        <taxon>Owenia</taxon>
    </lineage>
</organism>
<comment type="caution">
    <text evidence="3">The sequence shown here is derived from an EMBL/GenBank/DDBJ whole genome shotgun (WGS) entry which is preliminary data.</text>
</comment>
<feature type="signal peptide" evidence="2">
    <location>
        <begin position="1"/>
        <end position="22"/>
    </location>
</feature>